<dbReference type="Pfam" id="PF13618">
    <property type="entry name" value="Gluconate_2-dh3"/>
    <property type="match status" value="1"/>
</dbReference>
<keyword evidence="3" id="KW-1185">Reference proteome</keyword>
<dbReference type="RefSeq" id="WP_345004998.1">
    <property type="nucleotide sequence ID" value="NZ_BAABCY010000033.1"/>
</dbReference>
<dbReference type="Proteomes" id="UP001500954">
    <property type="component" value="Unassembled WGS sequence"/>
</dbReference>
<protein>
    <submittedName>
        <fullName evidence="2">Lactose 3-dehydrogenase subunit gamma LacC</fullName>
    </submittedName>
</protein>
<feature type="domain" description="Channel forming colicins" evidence="1">
    <location>
        <begin position="34"/>
        <end position="45"/>
    </location>
</feature>
<name>A0ABP6X8G9_9FLAO</name>
<dbReference type="EMBL" id="BAABCY010000033">
    <property type="protein sequence ID" value="GAA3563178.1"/>
    <property type="molecule type" value="Genomic_DNA"/>
</dbReference>
<dbReference type="PROSITE" id="PS51257">
    <property type="entry name" value="PROKAR_LIPOPROTEIN"/>
    <property type="match status" value="1"/>
</dbReference>
<organism evidence="2 3">
    <name type="scientific">Snuella lapsa</name>
    <dbReference type="NCBI Taxonomy" id="870481"/>
    <lineage>
        <taxon>Bacteria</taxon>
        <taxon>Pseudomonadati</taxon>
        <taxon>Bacteroidota</taxon>
        <taxon>Flavobacteriia</taxon>
        <taxon>Flavobacteriales</taxon>
        <taxon>Flavobacteriaceae</taxon>
        <taxon>Snuella</taxon>
    </lineage>
</organism>
<dbReference type="InterPro" id="IPR000293">
    <property type="entry name" value="Channel_colicin_C"/>
</dbReference>
<gene>
    <name evidence="2" type="primary">lacC_1</name>
    <name evidence="2" type="ORF">GCM10022395_12240</name>
</gene>
<proteinExistence type="predicted"/>
<dbReference type="InterPro" id="IPR027056">
    <property type="entry name" value="Gluconate_2DH_su3"/>
</dbReference>
<reference evidence="3" key="1">
    <citation type="journal article" date="2019" name="Int. J. Syst. Evol. Microbiol.">
        <title>The Global Catalogue of Microorganisms (GCM) 10K type strain sequencing project: providing services to taxonomists for standard genome sequencing and annotation.</title>
        <authorList>
            <consortium name="The Broad Institute Genomics Platform"/>
            <consortium name="The Broad Institute Genome Sequencing Center for Infectious Disease"/>
            <person name="Wu L."/>
            <person name="Ma J."/>
        </authorList>
    </citation>
    <scope>NUCLEOTIDE SEQUENCE [LARGE SCALE GENOMIC DNA]</scope>
    <source>
        <strain evidence="3">JCM 17111</strain>
    </source>
</reference>
<evidence type="ECO:0000313" key="3">
    <source>
        <dbReference type="Proteomes" id="UP001500954"/>
    </source>
</evidence>
<sequence length="196" mass="22325">MKRREALKKLGLGTGMVIASPALVSFLQSCNEKTNTWHPLFLTEEQGLILTAIVDVILPKTDTPSASEVNIPQFIDTYFNDVYELDEQQKTQAAFKKLTNIIFSEYNKNIRKVTEEQYKMILDNNMDLKETKQDDSKEITVSNLLNTIKWMTINAYRTTELIGETVLAYDPVPGASYCDDLNNLTQGRAWSIKYGQ</sequence>
<accession>A0ABP6X8G9</accession>
<dbReference type="PROSITE" id="PS00276">
    <property type="entry name" value="CHANNEL_COLICIN"/>
    <property type="match status" value="1"/>
</dbReference>
<comment type="caution">
    <text evidence="2">The sequence shown here is derived from an EMBL/GenBank/DDBJ whole genome shotgun (WGS) entry which is preliminary data.</text>
</comment>
<evidence type="ECO:0000259" key="1">
    <source>
        <dbReference type="PROSITE" id="PS00276"/>
    </source>
</evidence>
<evidence type="ECO:0000313" key="2">
    <source>
        <dbReference type="EMBL" id="GAA3563178.1"/>
    </source>
</evidence>